<dbReference type="AlphaFoldDB" id="A0AAN6YAA3"/>
<feature type="region of interest" description="Disordered" evidence="2">
    <location>
        <begin position="1"/>
        <end position="34"/>
    </location>
</feature>
<reference evidence="4" key="2">
    <citation type="submission" date="2023-05" db="EMBL/GenBank/DDBJ databases">
        <authorList>
            <consortium name="Lawrence Berkeley National Laboratory"/>
            <person name="Steindorff A."/>
            <person name="Hensen N."/>
            <person name="Bonometti L."/>
            <person name="Westerberg I."/>
            <person name="Brannstrom I.O."/>
            <person name="Guillou S."/>
            <person name="Cros-Aarteil S."/>
            <person name="Calhoun S."/>
            <person name="Haridas S."/>
            <person name="Kuo A."/>
            <person name="Mondo S."/>
            <person name="Pangilinan J."/>
            <person name="Riley R."/>
            <person name="Labutti K."/>
            <person name="Andreopoulos B."/>
            <person name="Lipzen A."/>
            <person name="Chen C."/>
            <person name="Yanf M."/>
            <person name="Daum C."/>
            <person name="Ng V."/>
            <person name="Clum A."/>
            <person name="Ohm R."/>
            <person name="Martin F."/>
            <person name="Silar P."/>
            <person name="Natvig D."/>
            <person name="Lalanne C."/>
            <person name="Gautier V."/>
            <person name="Ament-Velasquez S.L."/>
            <person name="Kruys A."/>
            <person name="Hutchinson M.I."/>
            <person name="Powell A.J."/>
            <person name="Barry K."/>
            <person name="Miller A.N."/>
            <person name="Grigoriev I.V."/>
            <person name="Debuchy R."/>
            <person name="Gladieux P."/>
            <person name="Thoren M.H."/>
            <person name="Johannesson H."/>
        </authorList>
    </citation>
    <scope>NUCLEOTIDE SEQUENCE</scope>
    <source>
        <strain evidence="4">PSN293</strain>
    </source>
</reference>
<dbReference type="Proteomes" id="UP001301769">
    <property type="component" value="Unassembled WGS sequence"/>
</dbReference>
<dbReference type="GO" id="GO:0032040">
    <property type="term" value="C:small-subunit processome"/>
    <property type="evidence" value="ECO:0007669"/>
    <property type="project" value="TreeGrafter"/>
</dbReference>
<dbReference type="Pfam" id="PF03914">
    <property type="entry name" value="CBF"/>
    <property type="match status" value="1"/>
</dbReference>
<protein>
    <submittedName>
        <fullName evidence="4">CBF/Mak21 family-domain-containing protein</fullName>
    </submittedName>
</protein>
<dbReference type="GO" id="GO:0030692">
    <property type="term" value="C:Noc4p-Nop14p complex"/>
    <property type="evidence" value="ECO:0007669"/>
    <property type="project" value="TreeGrafter"/>
</dbReference>
<organism evidence="4 5">
    <name type="scientific">Rhypophila decipiens</name>
    <dbReference type="NCBI Taxonomy" id="261697"/>
    <lineage>
        <taxon>Eukaryota</taxon>
        <taxon>Fungi</taxon>
        <taxon>Dikarya</taxon>
        <taxon>Ascomycota</taxon>
        <taxon>Pezizomycotina</taxon>
        <taxon>Sordariomycetes</taxon>
        <taxon>Sordariomycetidae</taxon>
        <taxon>Sordariales</taxon>
        <taxon>Naviculisporaceae</taxon>
        <taxon>Rhypophila</taxon>
    </lineage>
</organism>
<evidence type="ECO:0000256" key="2">
    <source>
        <dbReference type="SAM" id="MobiDB-lite"/>
    </source>
</evidence>
<dbReference type="PANTHER" id="PTHR12455:SF0">
    <property type="entry name" value="NUCLEOLAR COMPLEX PROTEIN 4 HOMOLOG"/>
    <property type="match status" value="1"/>
</dbReference>
<comment type="similarity">
    <text evidence="1">Belongs to the CBF/MAK21 family.</text>
</comment>
<reference evidence="4" key="1">
    <citation type="journal article" date="2023" name="Mol. Phylogenet. Evol.">
        <title>Genome-scale phylogeny and comparative genomics of the fungal order Sordariales.</title>
        <authorList>
            <person name="Hensen N."/>
            <person name="Bonometti L."/>
            <person name="Westerberg I."/>
            <person name="Brannstrom I.O."/>
            <person name="Guillou S."/>
            <person name="Cros-Aarteil S."/>
            <person name="Calhoun S."/>
            <person name="Haridas S."/>
            <person name="Kuo A."/>
            <person name="Mondo S."/>
            <person name="Pangilinan J."/>
            <person name="Riley R."/>
            <person name="LaButti K."/>
            <person name="Andreopoulos B."/>
            <person name="Lipzen A."/>
            <person name="Chen C."/>
            <person name="Yan M."/>
            <person name="Daum C."/>
            <person name="Ng V."/>
            <person name="Clum A."/>
            <person name="Steindorff A."/>
            <person name="Ohm R.A."/>
            <person name="Martin F."/>
            <person name="Silar P."/>
            <person name="Natvig D.O."/>
            <person name="Lalanne C."/>
            <person name="Gautier V."/>
            <person name="Ament-Velasquez S.L."/>
            <person name="Kruys A."/>
            <person name="Hutchinson M.I."/>
            <person name="Powell A.J."/>
            <person name="Barry K."/>
            <person name="Miller A.N."/>
            <person name="Grigoriev I.V."/>
            <person name="Debuchy R."/>
            <person name="Gladieux P."/>
            <person name="Hiltunen Thoren M."/>
            <person name="Johannesson H."/>
        </authorList>
    </citation>
    <scope>NUCLEOTIDE SEQUENCE</scope>
    <source>
        <strain evidence="4">PSN293</strain>
    </source>
</reference>
<dbReference type="PANTHER" id="PTHR12455">
    <property type="entry name" value="NUCLEOLAR COMPLEX PROTEIN 4"/>
    <property type="match status" value="1"/>
</dbReference>
<dbReference type="InterPro" id="IPR027193">
    <property type="entry name" value="Noc4"/>
</dbReference>
<evidence type="ECO:0000313" key="5">
    <source>
        <dbReference type="Proteomes" id="UP001301769"/>
    </source>
</evidence>
<proteinExistence type="inferred from homology"/>
<sequence length="539" mass="61403">MPGTTVDAGKRKRQENGEQTKKRRKSGGADESEQLQQIPTLEAEILESRKNYNNIATLIQYVENWSEDPKTARAAAESLCRVFIQLLALGKLVKKKELSEKDATLVSWLRGWLSDYEAALVSMLETKRLGSKALILAMSLVKAEALHLKGGNGISFPEAFFQDIIGALFVTPIAQLREEFSESFFTEFDDIRFHTLHATSVFLANETVSEDVRNNVLELLLSVEDVPDSNEDLEDFFIATPTKKKDDLLSLSKHKKQAEEAWLAFMRQGLSKDQRKKVLEVMESSIAPWFTRPEQLMDFLTDCYNSGGSTSLLALSGVYYLERERNLKYPDFYKKLYSLLDADMLHSKHRSRFFRLLDTFLGSSHLPAVLVASFMKRLARLALNAPPSAIVAIVPWFYNIFKKHPTTTFMMHRVPRTKEEKDLIESEGVDDPFLPDEEDPMETRALDSCIWEIVQLQSHYHPNVATIAKIVSEQFTKQAYNIEDFLDHSYGSLLDAEMTKTVKKAPVVEYVIPKRIFTKAEAGTEEKDSLLVNLWDFSS</sequence>
<comment type="caution">
    <text evidence="4">The sequence shown here is derived from an EMBL/GenBank/DDBJ whole genome shotgun (WGS) entry which is preliminary data.</text>
</comment>
<dbReference type="GO" id="GO:0042254">
    <property type="term" value="P:ribosome biogenesis"/>
    <property type="evidence" value="ECO:0007669"/>
    <property type="project" value="InterPro"/>
</dbReference>
<keyword evidence="5" id="KW-1185">Reference proteome</keyword>
<name>A0AAN6YAA3_9PEZI</name>
<evidence type="ECO:0000313" key="4">
    <source>
        <dbReference type="EMBL" id="KAK4212957.1"/>
    </source>
</evidence>
<dbReference type="InterPro" id="IPR005612">
    <property type="entry name" value="CCAAT-binding_factor"/>
</dbReference>
<dbReference type="EMBL" id="MU858117">
    <property type="protein sequence ID" value="KAK4212957.1"/>
    <property type="molecule type" value="Genomic_DNA"/>
</dbReference>
<evidence type="ECO:0000256" key="1">
    <source>
        <dbReference type="ARBA" id="ARBA00007797"/>
    </source>
</evidence>
<gene>
    <name evidence="4" type="ORF">QBC37DRAFT_182490</name>
</gene>
<evidence type="ECO:0000259" key="3">
    <source>
        <dbReference type="Pfam" id="PF03914"/>
    </source>
</evidence>
<accession>A0AAN6YAA3</accession>
<feature type="domain" description="CCAAT-binding factor" evidence="3">
    <location>
        <begin position="311"/>
        <end position="468"/>
    </location>
</feature>